<feature type="domain" description="Major facilitator superfamily associated" evidence="6">
    <location>
        <begin position="177"/>
        <end position="231"/>
    </location>
</feature>
<evidence type="ECO:0000259" key="6">
    <source>
        <dbReference type="Pfam" id="PF12832"/>
    </source>
</evidence>
<evidence type="ECO:0000256" key="5">
    <source>
        <dbReference type="SAM" id="Phobius"/>
    </source>
</evidence>
<name>A0A1A9UDM0_GLOAU</name>
<proteinExistence type="predicted"/>
<dbReference type="Pfam" id="PF12832">
    <property type="entry name" value="MFS_1_like"/>
    <property type="match status" value="1"/>
</dbReference>
<keyword evidence="2 5" id="KW-0812">Transmembrane</keyword>
<keyword evidence="3 5" id="KW-1133">Transmembrane helix</keyword>
<evidence type="ECO:0000256" key="4">
    <source>
        <dbReference type="ARBA" id="ARBA00023136"/>
    </source>
</evidence>
<dbReference type="Proteomes" id="UP000078200">
    <property type="component" value="Unassembled WGS sequence"/>
</dbReference>
<evidence type="ECO:0000256" key="1">
    <source>
        <dbReference type="ARBA" id="ARBA00004141"/>
    </source>
</evidence>
<dbReference type="GO" id="GO:0016020">
    <property type="term" value="C:membrane"/>
    <property type="evidence" value="ECO:0007669"/>
    <property type="project" value="UniProtKB-SubCell"/>
</dbReference>
<dbReference type="InterPro" id="IPR024989">
    <property type="entry name" value="MFS_assoc_dom"/>
</dbReference>
<dbReference type="AlphaFoldDB" id="A0A1A9UDM0"/>
<evidence type="ECO:0000256" key="3">
    <source>
        <dbReference type="ARBA" id="ARBA00022989"/>
    </source>
</evidence>
<keyword evidence="4 5" id="KW-0472">Membrane</keyword>
<protein>
    <recommendedName>
        <fullName evidence="6">Major facilitator superfamily associated domain-containing protein</fullName>
    </recommendedName>
</protein>
<accession>A0A1A9UDM0</accession>
<sequence>MAALISSPLPSSLLHNSVFLLPKRLLFLWAGFISATPLIRNIKKLRKLRFIGLIFAIPLAYAAFYFIPQIHNAPICLDDVWNVTLNRQLIPDCNEQLLSVSYYFCRSGRVMALHVAATDIVHKLNIEQRNLSLETFLISNLHDFAMDLCITSILTSPFQRITAKQIIIAIIIRTVIDISDLLVTAYVYIIQLNVTNSISDAIRFDMLGKTEETKYGAQRVWGAIGLKLVLFPYRNVDDVLKVIYSIVEKNGVLFKACACGSK</sequence>
<evidence type="ECO:0000313" key="8">
    <source>
        <dbReference type="Proteomes" id="UP000078200"/>
    </source>
</evidence>
<feature type="transmembrane region" description="Helical" evidence="5">
    <location>
        <begin position="50"/>
        <end position="67"/>
    </location>
</feature>
<keyword evidence="8" id="KW-1185">Reference proteome</keyword>
<dbReference type="EnsemblMetazoa" id="GAUT000989-RA">
    <property type="protein sequence ID" value="GAUT000989-PA"/>
    <property type="gene ID" value="GAUT000989"/>
</dbReference>
<evidence type="ECO:0000313" key="7">
    <source>
        <dbReference type="EnsemblMetazoa" id="GAUT000989-PA"/>
    </source>
</evidence>
<evidence type="ECO:0000256" key="2">
    <source>
        <dbReference type="ARBA" id="ARBA00022692"/>
    </source>
</evidence>
<reference evidence="7" key="1">
    <citation type="submission" date="2020-05" db="UniProtKB">
        <authorList>
            <consortium name="EnsemblMetazoa"/>
        </authorList>
    </citation>
    <scope>IDENTIFICATION</scope>
    <source>
        <strain evidence="7">TTRI</strain>
    </source>
</reference>
<comment type="subcellular location">
    <subcellularLocation>
        <location evidence="1">Membrane</location>
        <topology evidence="1">Multi-pass membrane protein</topology>
    </subcellularLocation>
</comment>
<organism evidence="7 8">
    <name type="scientific">Glossina austeni</name>
    <name type="common">Savannah tsetse fly</name>
    <dbReference type="NCBI Taxonomy" id="7395"/>
    <lineage>
        <taxon>Eukaryota</taxon>
        <taxon>Metazoa</taxon>
        <taxon>Ecdysozoa</taxon>
        <taxon>Arthropoda</taxon>
        <taxon>Hexapoda</taxon>
        <taxon>Insecta</taxon>
        <taxon>Pterygota</taxon>
        <taxon>Neoptera</taxon>
        <taxon>Endopterygota</taxon>
        <taxon>Diptera</taxon>
        <taxon>Brachycera</taxon>
        <taxon>Muscomorpha</taxon>
        <taxon>Hippoboscoidea</taxon>
        <taxon>Glossinidae</taxon>
        <taxon>Glossina</taxon>
    </lineage>
</organism>
<feature type="transmembrane region" description="Helical" evidence="5">
    <location>
        <begin position="20"/>
        <end position="38"/>
    </location>
</feature>
<dbReference type="VEuPathDB" id="VectorBase:GAUT000989"/>
<dbReference type="STRING" id="7395.A0A1A9UDM0"/>